<organism evidence="2 3">
    <name type="scientific">Stephania yunnanensis</name>
    <dbReference type="NCBI Taxonomy" id="152371"/>
    <lineage>
        <taxon>Eukaryota</taxon>
        <taxon>Viridiplantae</taxon>
        <taxon>Streptophyta</taxon>
        <taxon>Embryophyta</taxon>
        <taxon>Tracheophyta</taxon>
        <taxon>Spermatophyta</taxon>
        <taxon>Magnoliopsida</taxon>
        <taxon>Ranunculales</taxon>
        <taxon>Menispermaceae</taxon>
        <taxon>Menispermoideae</taxon>
        <taxon>Cissampelideae</taxon>
        <taxon>Stephania</taxon>
    </lineage>
</organism>
<protein>
    <submittedName>
        <fullName evidence="2">Uncharacterized protein</fullName>
    </submittedName>
</protein>
<comment type="caution">
    <text evidence="2">The sequence shown here is derived from an EMBL/GenBank/DDBJ whole genome shotgun (WGS) entry which is preliminary data.</text>
</comment>
<dbReference type="EMBL" id="JBBNAF010000004">
    <property type="protein sequence ID" value="KAK9150723.1"/>
    <property type="molecule type" value="Genomic_DNA"/>
</dbReference>
<evidence type="ECO:0000313" key="3">
    <source>
        <dbReference type="Proteomes" id="UP001420932"/>
    </source>
</evidence>
<feature type="region of interest" description="Disordered" evidence="1">
    <location>
        <begin position="14"/>
        <end position="37"/>
    </location>
</feature>
<feature type="compositionally biased region" description="Basic and acidic residues" evidence="1">
    <location>
        <begin position="56"/>
        <end position="70"/>
    </location>
</feature>
<sequence length="78" mass="8373">MDMMASKTLEDALGRQVKVRPNDHDAATPTPMGLGLYRAPASTKGAWAQLGTTKQDSIHKQGVPKDDLGHGRSYPELG</sequence>
<feature type="region of interest" description="Disordered" evidence="1">
    <location>
        <begin position="52"/>
        <end position="78"/>
    </location>
</feature>
<name>A0AAP0KFF2_9MAGN</name>
<evidence type="ECO:0000256" key="1">
    <source>
        <dbReference type="SAM" id="MobiDB-lite"/>
    </source>
</evidence>
<reference evidence="2 3" key="1">
    <citation type="submission" date="2024-01" db="EMBL/GenBank/DDBJ databases">
        <title>Genome assemblies of Stephania.</title>
        <authorList>
            <person name="Yang L."/>
        </authorList>
    </citation>
    <scope>NUCLEOTIDE SEQUENCE [LARGE SCALE GENOMIC DNA]</scope>
    <source>
        <strain evidence="2">YNDBR</strain>
        <tissue evidence="2">Leaf</tissue>
    </source>
</reference>
<proteinExistence type="predicted"/>
<dbReference type="Proteomes" id="UP001420932">
    <property type="component" value="Unassembled WGS sequence"/>
</dbReference>
<dbReference type="AlphaFoldDB" id="A0AAP0KFF2"/>
<accession>A0AAP0KFF2</accession>
<keyword evidence="3" id="KW-1185">Reference proteome</keyword>
<evidence type="ECO:0000313" key="2">
    <source>
        <dbReference type="EMBL" id="KAK9150723.1"/>
    </source>
</evidence>
<gene>
    <name evidence="2" type="ORF">Syun_009032</name>
</gene>